<dbReference type="EMBL" id="HBUE01250669">
    <property type="protein sequence ID" value="CAG6554065.1"/>
    <property type="molecule type" value="Transcribed_RNA"/>
</dbReference>
<evidence type="ECO:0000313" key="1">
    <source>
        <dbReference type="EMBL" id="CAG6444271.1"/>
    </source>
</evidence>
<organism evidence="1">
    <name type="scientific">Culex pipiens</name>
    <name type="common">House mosquito</name>
    <dbReference type="NCBI Taxonomy" id="7175"/>
    <lineage>
        <taxon>Eukaryota</taxon>
        <taxon>Metazoa</taxon>
        <taxon>Ecdysozoa</taxon>
        <taxon>Arthropoda</taxon>
        <taxon>Hexapoda</taxon>
        <taxon>Insecta</taxon>
        <taxon>Pterygota</taxon>
        <taxon>Neoptera</taxon>
        <taxon>Endopterygota</taxon>
        <taxon>Diptera</taxon>
        <taxon>Nematocera</taxon>
        <taxon>Culicoidea</taxon>
        <taxon>Culicidae</taxon>
        <taxon>Culicinae</taxon>
        <taxon>Culicini</taxon>
        <taxon>Culex</taxon>
        <taxon>Culex</taxon>
    </lineage>
</organism>
<protein>
    <submittedName>
        <fullName evidence="1">(northern house mosquito) hypothetical protein</fullName>
    </submittedName>
</protein>
<dbReference type="EMBL" id="HBUE01250670">
    <property type="protein sequence ID" value="CAG6554066.1"/>
    <property type="molecule type" value="Transcribed_RNA"/>
</dbReference>
<name>A0A8D7ZTQ0_CULPI</name>
<sequence length="101" mass="11879">MINNDSKQQFKLFSSFLRSTLNLNLRYTYLQLSGKLECLQLANLNFTKITAPEFFFLQNIINIEVDVKLEVGKKRASRSKSRFIKKSERTMTHKKRTAVLF</sequence>
<reference evidence="1" key="1">
    <citation type="submission" date="2021-05" db="EMBL/GenBank/DDBJ databases">
        <authorList>
            <person name="Alioto T."/>
            <person name="Alioto T."/>
            <person name="Gomez Garrido J."/>
        </authorList>
    </citation>
    <scope>NUCLEOTIDE SEQUENCE</scope>
</reference>
<dbReference type="EMBL" id="HBUE01002463">
    <property type="protein sequence ID" value="CAG6444271.1"/>
    <property type="molecule type" value="Transcribed_RNA"/>
</dbReference>
<dbReference type="EMBL" id="HBUE01145778">
    <property type="protein sequence ID" value="CAG6502818.1"/>
    <property type="molecule type" value="Transcribed_RNA"/>
</dbReference>
<dbReference type="AlphaFoldDB" id="A0A8D7ZTQ0"/>
<dbReference type="EMBL" id="HBUE01002468">
    <property type="protein sequence ID" value="CAG6444273.1"/>
    <property type="molecule type" value="Transcribed_RNA"/>
</dbReference>
<dbReference type="EMBL" id="HBUE01002465">
    <property type="protein sequence ID" value="CAG6444272.1"/>
    <property type="molecule type" value="Transcribed_RNA"/>
</dbReference>
<accession>A0A8D7ZTQ0</accession>
<proteinExistence type="predicted"/>
<dbReference type="EMBL" id="HBUE01145777">
    <property type="protein sequence ID" value="CAG6502817.1"/>
    <property type="molecule type" value="Transcribed_RNA"/>
</dbReference>